<accession>A0A2S7K0F4</accession>
<comment type="caution">
    <text evidence="2">The sequence shown here is derived from an EMBL/GenBank/DDBJ whole genome shotgun (WGS) entry which is preliminary data.</text>
</comment>
<dbReference type="Gene3D" id="3.10.450.50">
    <property type="match status" value="1"/>
</dbReference>
<evidence type="ECO:0000259" key="1">
    <source>
        <dbReference type="Pfam" id="PF12680"/>
    </source>
</evidence>
<organism evidence="2 3">
    <name type="scientific">Hyphococcus luteus</name>
    <dbReference type="NCBI Taxonomy" id="2058213"/>
    <lineage>
        <taxon>Bacteria</taxon>
        <taxon>Pseudomonadati</taxon>
        <taxon>Pseudomonadota</taxon>
        <taxon>Alphaproteobacteria</taxon>
        <taxon>Parvularculales</taxon>
        <taxon>Parvularculaceae</taxon>
        <taxon>Hyphococcus</taxon>
    </lineage>
</organism>
<dbReference type="EMBL" id="PJCH01000015">
    <property type="protein sequence ID" value="PQA85982.1"/>
    <property type="molecule type" value="Genomic_DNA"/>
</dbReference>
<dbReference type="GO" id="GO:0016787">
    <property type="term" value="F:hydrolase activity"/>
    <property type="evidence" value="ECO:0007669"/>
    <property type="project" value="UniProtKB-KW"/>
</dbReference>
<dbReference type="Pfam" id="PF12680">
    <property type="entry name" value="SnoaL_2"/>
    <property type="match status" value="1"/>
</dbReference>
<reference evidence="2 3" key="1">
    <citation type="submission" date="2017-12" db="EMBL/GenBank/DDBJ databases">
        <authorList>
            <person name="Hurst M.R.H."/>
        </authorList>
    </citation>
    <scope>NUCLEOTIDE SEQUENCE [LARGE SCALE GENOMIC DNA]</scope>
    <source>
        <strain evidence="2 3">SY-3-19</strain>
    </source>
</reference>
<gene>
    <name evidence="2" type="ORF">CW354_16495</name>
</gene>
<evidence type="ECO:0000313" key="3">
    <source>
        <dbReference type="Proteomes" id="UP000239504"/>
    </source>
</evidence>
<name>A0A2S7K0F4_9PROT</name>
<proteinExistence type="predicted"/>
<dbReference type="InterPro" id="IPR032710">
    <property type="entry name" value="NTF2-like_dom_sf"/>
</dbReference>
<dbReference type="InterPro" id="IPR037401">
    <property type="entry name" value="SnoaL-like"/>
</dbReference>
<feature type="domain" description="SnoaL-like" evidence="1">
    <location>
        <begin position="7"/>
        <end position="109"/>
    </location>
</feature>
<sequence>MSNYRQVEGIIDAWRRKDIDAVLNHVDEDVEYHYLVGVQPLRGKDEMRALLEKFGAGQSEIRWRIVNAVENGDMVMVEGVDDYVDARGRRIQTPYMGVFEFENGKVRRWRDYLDPALVKKDKAGEAQAEWVKALIGRA</sequence>
<dbReference type="OrthoDB" id="9781757at2"/>
<dbReference type="Proteomes" id="UP000239504">
    <property type="component" value="Unassembled WGS sequence"/>
</dbReference>
<protein>
    <submittedName>
        <fullName evidence="2">Limonene-1,2-epoxide hydrolase</fullName>
    </submittedName>
</protein>
<dbReference type="RefSeq" id="WP_104831194.1">
    <property type="nucleotide sequence ID" value="NZ_PJCH01000015.1"/>
</dbReference>
<dbReference type="AlphaFoldDB" id="A0A2S7K0F4"/>
<keyword evidence="2" id="KW-0378">Hydrolase</keyword>
<dbReference type="SUPFAM" id="SSF54427">
    <property type="entry name" value="NTF2-like"/>
    <property type="match status" value="1"/>
</dbReference>
<evidence type="ECO:0000313" key="2">
    <source>
        <dbReference type="EMBL" id="PQA85982.1"/>
    </source>
</evidence>
<keyword evidence="3" id="KW-1185">Reference proteome</keyword>